<accession>A0A5B7EC15</accession>
<organism evidence="1 2">
    <name type="scientific">Portunus trituberculatus</name>
    <name type="common">Swimming crab</name>
    <name type="synonym">Neptunus trituberculatus</name>
    <dbReference type="NCBI Taxonomy" id="210409"/>
    <lineage>
        <taxon>Eukaryota</taxon>
        <taxon>Metazoa</taxon>
        <taxon>Ecdysozoa</taxon>
        <taxon>Arthropoda</taxon>
        <taxon>Crustacea</taxon>
        <taxon>Multicrustacea</taxon>
        <taxon>Malacostraca</taxon>
        <taxon>Eumalacostraca</taxon>
        <taxon>Eucarida</taxon>
        <taxon>Decapoda</taxon>
        <taxon>Pleocyemata</taxon>
        <taxon>Brachyura</taxon>
        <taxon>Eubrachyura</taxon>
        <taxon>Portunoidea</taxon>
        <taxon>Portunidae</taxon>
        <taxon>Portuninae</taxon>
        <taxon>Portunus</taxon>
    </lineage>
</organism>
<evidence type="ECO:0000313" key="1">
    <source>
        <dbReference type="EMBL" id="MPC31692.1"/>
    </source>
</evidence>
<dbReference type="AlphaFoldDB" id="A0A5B7EC15"/>
<comment type="caution">
    <text evidence="1">The sequence shown here is derived from an EMBL/GenBank/DDBJ whole genome shotgun (WGS) entry which is preliminary data.</text>
</comment>
<protein>
    <submittedName>
        <fullName evidence="1">Uncharacterized protein</fullName>
    </submittedName>
</protein>
<proteinExistence type="predicted"/>
<dbReference type="EMBL" id="VSRR010002486">
    <property type="protein sequence ID" value="MPC31692.1"/>
    <property type="molecule type" value="Genomic_DNA"/>
</dbReference>
<reference evidence="1 2" key="1">
    <citation type="submission" date="2019-05" db="EMBL/GenBank/DDBJ databases">
        <title>Another draft genome of Portunus trituberculatus and its Hox gene families provides insights of decapod evolution.</title>
        <authorList>
            <person name="Jeong J.-H."/>
            <person name="Song I."/>
            <person name="Kim S."/>
            <person name="Choi T."/>
            <person name="Kim D."/>
            <person name="Ryu S."/>
            <person name="Kim W."/>
        </authorList>
    </citation>
    <scope>NUCLEOTIDE SEQUENCE [LARGE SCALE GENOMIC DNA]</scope>
    <source>
        <tissue evidence="1">Muscle</tissue>
    </source>
</reference>
<sequence length="68" mass="7343">MFPTSTRHHATNNYNLSFNPIAPVGTLEECMGSTVQLPRPLVAQAILFIVVLKLGPISPLKLILGVTT</sequence>
<evidence type="ECO:0000313" key="2">
    <source>
        <dbReference type="Proteomes" id="UP000324222"/>
    </source>
</evidence>
<keyword evidence="2" id="KW-1185">Reference proteome</keyword>
<name>A0A5B7EC15_PORTR</name>
<gene>
    <name evidence="1" type="ORF">E2C01_024987</name>
</gene>
<dbReference type="Proteomes" id="UP000324222">
    <property type="component" value="Unassembled WGS sequence"/>
</dbReference>